<protein>
    <submittedName>
        <fullName evidence="2">Uncharacterized protein</fullName>
    </submittedName>
</protein>
<keyword evidence="3" id="KW-1185">Reference proteome</keyword>
<reference evidence="3" key="1">
    <citation type="journal article" date="2019" name="Int. J. Syst. Evol. Microbiol.">
        <title>The Global Catalogue of Microorganisms (GCM) 10K type strain sequencing project: providing services to taxonomists for standard genome sequencing and annotation.</title>
        <authorList>
            <consortium name="The Broad Institute Genomics Platform"/>
            <consortium name="The Broad Institute Genome Sequencing Center for Infectious Disease"/>
            <person name="Wu L."/>
            <person name="Ma J."/>
        </authorList>
    </citation>
    <scope>NUCLEOTIDE SEQUENCE [LARGE SCALE GENOMIC DNA]</scope>
    <source>
        <strain evidence="3">JCM 14546</strain>
    </source>
</reference>
<organism evidence="2 3">
    <name type="scientific">Brevibacterium samyangense</name>
    <dbReference type="NCBI Taxonomy" id="366888"/>
    <lineage>
        <taxon>Bacteria</taxon>
        <taxon>Bacillati</taxon>
        <taxon>Actinomycetota</taxon>
        <taxon>Actinomycetes</taxon>
        <taxon>Micrococcales</taxon>
        <taxon>Brevibacteriaceae</taxon>
        <taxon>Brevibacterium</taxon>
    </lineage>
</organism>
<feature type="compositionally biased region" description="Basic and acidic residues" evidence="1">
    <location>
        <begin position="69"/>
        <end position="86"/>
    </location>
</feature>
<sequence length="107" mass="11172">MAVARALLPGSRTTADGGRGGIGRRDEADPARQGRCDGRYGDVRHGRGTADEQEDGSPATGTGRVAGSVRDHESVRDHGSVRDHEPVQGNESVRAPASIRARESADG</sequence>
<accession>A0ABP5EP19</accession>
<evidence type="ECO:0000313" key="2">
    <source>
        <dbReference type="EMBL" id="GAA2003940.1"/>
    </source>
</evidence>
<evidence type="ECO:0000256" key="1">
    <source>
        <dbReference type="SAM" id="MobiDB-lite"/>
    </source>
</evidence>
<gene>
    <name evidence="2" type="ORF">GCM10009755_11460</name>
</gene>
<comment type="caution">
    <text evidence="2">The sequence shown here is derived from an EMBL/GenBank/DDBJ whole genome shotgun (WGS) entry which is preliminary data.</text>
</comment>
<feature type="region of interest" description="Disordered" evidence="1">
    <location>
        <begin position="1"/>
        <end position="107"/>
    </location>
</feature>
<name>A0ABP5EP19_9MICO</name>
<evidence type="ECO:0000313" key="3">
    <source>
        <dbReference type="Proteomes" id="UP001500755"/>
    </source>
</evidence>
<dbReference type="EMBL" id="BAAANO010000010">
    <property type="protein sequence ID" value="GAA2003940.1"/>
    <property type="molecule type" value="Genomic_DNA"/>
</dbReference>
<dbReference type="Proteomes" id="UP001500755">
    <property type="component" value="Unassembled WGS sequence"/>
</dbReference>
<proteinExistence type="predicted"/>
<feature type="compositionally biased region" description="Basic and acidic residues" evidence="1">
    <location>
        <begin position="23"/>
        <end position="50"/>
    </location>
</feature>